<protein>
    <submittedName>
        <fullName evidence="1">Uncharacterized protein</fullName>
    </submittedName>
</protein>
<dbReference type="AlphaFoldDB" id="A0A0E9REE4"/>
<reference evidence="1" key="2">
    <citation type="journal article" date="2015" name="Fish Shellfish Immunol.">
        <title>Early steps in the European eel (Anguilla anguilla)-Vibrio vulnificus interaction in the gills: Role of the RtxA13 toxin.</title>
        <authorList>
            <person name="Callol A."/>
            <person name="Pajuelo D."/>
            <person name="Ebbesson L."/>
            <person name="Teles M."/>
            <person name="MacKenzie S."/>
            <person name="Amaro C."/>
        </authorList>
    </citation>
    <scope>NUCLEOTIDE SEQUENCE</scope>
</reference>
<sequence>MHVGESCGSVSDVNVKYIMSTGSPGILPLLYLFLCEDLHTFTVALRESHAVERHGSARPLPV</sequence>
<reference evidence="1" key="1">
    <citation type="submission" date="2014-11" db="EMBL/GenBank/DDBJ databases">
        <authorList>
            <person name="Amaro Gonzalez C."/>
        </authorList>
    </citation>
    <scope>NUCLEOTIDE SEQUENCE</scope>
</reference>
<evidence type="ECO:0000313" key="1">
    <source>
        <dbReference type="EMBL" id="JAH27454.1"/>
    </source>
</evidence>
<dbReference type="EMBL" id="GBXM01081123">
    <property type="protein sequence ID" value="JAH27454.1"/>
    <property type="molecule type" value="Transcribed_RNA"/>
</dbReference>
<proteinExistence type="predicted"/>
<accession>A0A0E9REE4</accession>
<organism evidence="1">
    <name type="scientific">Anguilla anguilla</name>
    <name type="common">European freshwater eel</name>
    <name type="synonym">Muraena anguilla</name>
    <dbReference type="NCBI Taxonomy" id="7936"/>
    <lineage>
        <taxon>Eukaryota</taxon>
        <taxon>Metazoa</taxon>
        <taxon>Chordata</taxon>
        <taxon>Craniata</taxon>
        <taxon>Vertebrata</taxon>
        <taxon>Euteleostomi</taxon>
        <taxon>Actinopterygii</taxon>
        <taxon>Neopterygii</taxon>
        <taxon>Teleostei</taxon>
        <taxon>Anguilliformes</taxon>
        <taxon>Anguillidae</taxon>
        <taxon>Anguilla</taxon>
    </lineage>
</organism>
<name>A0A0E9REE4_ANGAN</name>